<dbReference type="GO" id="GO:0008266">
    <property type="term" value="F:poly(U) RNA binding"/>
    <property type="evidence" value="ECO:0007669"/>
    <property type="project" value="EnsemblFungi"/>
</dbReference>
<organism evidence="10 11">
    <name type="scientific">Pneumocystis carinii (strain B80)</name>
    <name type="common">Rat pneumocystis pneumonia agent</name>
    <name type="synonym">Pneumocystis carinii f. sp. carinii</name>
    <dbReference type="NCBI Taxonomy" id="1408658"/>
    <lineage>
        <taxon>Eukaryota</taxon>
        <taxon>Fungi</taxon>
        <taxon>Dikarya</taxon>
        <taxon>Ascomycota</taxon>
        <taxon>Taphrinomycotina</taxon>
        <taxon>Pneumocystomycetes</taxon>
        <taxon>Pneumocystaceae</taxon>
        <taxon>Pneumocystis</taxon>
    </lineage>
</organism>
<keyword evidence="3" id="KW-0507">mRNA processing</keyword>
<protein>
    <recommendedName>
        <fullName evidence="9">Sm domain-containing protein</fullName>
    </recommendedName>
</protein>
<dbReference type="InterPro" id="IPR047575">
    <property type="entry name" value="Sm"/>
</dbReference>
<accession>A0A0W4ZGB1</accession>
<reference evidence="11" key="1">
    <citation type="journal article" date="2016" name="Nat. Commun.">
        <title>Genome analysis of three Pneumocystis species reveals adaptation mechanisms to life exclusively in mammalian hosts.</title>
        <authorList>
            <person name="Ma L."/>
            <person name="Chen Z."/>
            <person name="Huang D.W."/>
            <person name="Kutty G."/>
            <person name="Ishihara M."/>
            <person name="Wang H."/>
            <person name="Abouelleil A."/>
            <person name="Bishop L."/>
            <person name="Davey E."/>
            <person name="Deng R."/>
            <person name="Deng X."/>
            <person name="Fan L."/>
            <person name="Fantoni G."/>
            <person name="Fitzgerald M."/>
            <person name="Gogineni E."/>
            <person name="Goldberg J.M."/>
            <person name="Handley G."/>
            <person name="Hu X."/>
            <person name="Huber C."/>
            <person name="Jiao X."/>
            <person name="Jones K."/>
            <person name="Levin J.Z."/>
            <person name="Liu Y."/>
            <person name="Macdonald P."/>
            <person name="Melnikov A."/>
            <person name="Raley C."/>
            <person name="Sassi M."/>
            <person name="Sherman B.T."/>
            <person name="Song X."/>
            <person name="Sykes S."/>
            <person name="Tran B."/>
            <person name="Walsh L."/>
            <person name="Xia Y."/>
            <person name="Yang J."/>
            <person name="Young S."/>
            <person name="Zeng Q."/>
            <person name="Zheng X."/>
            <person name="Stephens R."/>
            <person name="Nusbaum C."/>
            <person name="Birren B.W."/>
            <person name="Azadi P."/>
            <person name="Lempicki R.A."/>
            <person name="Cuomo C.A."/>
            <person name="Kovacs J.A."/>
        </authorList>
    </citation>
    <scope>NUCLEOTIDE SEQUENCE [LARGE SCALE GENOMIC DNA]</scope>
    <source>
        <strain evidence="11">B80</strain>
    </source>
</reference>
<dbReference type="SUPFAM" id="SSF50182">
    <property type="entry name" value="Sm-like ribonucleoproteins"/>
    <property type="match status" value="1"/>
</dbReference>
<dbReference type="PROSITE" id="PS52002">
    <property type="entry name" value="SM"/>
    <property type="match status" value="1"/>
</dbReference>
<dbReference type="GO" id="GO:1990726">
    <property type="term" value="C:Lsm1-7-Pat1 complex"/>
    <property type="evidence" value="ECO:0007669"/>
    <property type="project" value="EnsemblFungi"/>
</dbReference>
<feature type="domain" description="Sm" evidence="9">
    <location>
        <begin position="10"/>
        <end position="88"/>
    </location>
</feature>
<dbReference type="Proteomes" id="UP000054454">
    <property type="component" value="Unassembled WGS sequence"/>
</dbReference>
<evidence type="ECO:0000256" key="6">
    <source>
        <dbReference type="ARBA" id="ARBA00023187"/>
    </source>
</evidence>
<dbReference type="GO" id="GO:0005688">
    <property type="term" value="C:U6 snRNP"/>
    <property type="evidence" value="ECO:0007669"/>
    <property type="project" value="EnsemblFungi"/>
</dbReference>
<evidence type="ECO:0000313" key="10">
    <source>
        <dbReference type="EMBL" id="KTW27398.1"/>
    </source>
</evidence>
<keyword evidence="7" id="KW-0539">Nucleus</keyword>
<dbReference type="GeneID" id="28937125"/>
<dbReference type="GO" id="GO:0005732">
    <property type="term" value="C:sno(s)RNA-containing ribonucleoprotein complex"/>
    <property type="evidence" value="ECO:0007669"/>
    <property type="project" value="EnsemblFungi"/>
</dbReference>
<comment type="subcellular location">
    <subcellularLocation>
        <location evidence="1">Nucleus</location>
    </subcellularLocation>
</comment>
<dbReference type="Pfam" id="PF01423">
    <property type="entry name" value="LSM"/>
    <property type="match status" value="1"/>
</dbReference>
<keyword evidence="6" id="KW-0508">mRNA splicing</keyword>
<dbReference type="OrthoDB" id="274944at2759"/>
<comment type="caution">
    <text evidence="10">The sequence shown here is derived from an EMBL/GenBank/DDBJ whole genome shotgun (WGS) entry which is preliminary data.</text>
</comment>
<dbReference type="Gene3D" id="2.30.30.100">
    <property type="match status" value="1"/>
</dbReference>
<dbReference type="PANTHER" id="PTHR10553">
    <property type="entry name" value="SMALL NUCLEAR RIBONUCLEOPROTEIN"/>
    <property type="match status" value="1"/>
</dbReference>
<dbReference type="GO" id="GO:0030620">
    <property type="term" value="F:U2 snRNA binding"/>
    <property type="evidence" value="ECO:0007669"/>
    <property type="project" value="EnsemblFungi"/>
</dbReference>
<dbReference type="CDD" id="cd01729">
    <property type="entry name" value="LSm7"/>
    <property type="match status" value="1"/>
</dbReference>
<dbReference type="GO" id="GO:0000290">
    <property type="term" value="P:deadenylation-dependent decapping of nuclear-transcribed mRNA"/>
    <property type="evidence" value="ECO:0007669"/>
    <property type="project" value="EnsemblFungi"/>
</dbReference>
<dbReference type="AlphaFoldDB" id="A0A0W4ZGB1"/>
<evidence type="ECO:0000256" key="2">
    <source>
        <dbReference type="ARBA" id="ARBA00006850"/>
    </source>
</evidence>
<dbReference type="GO" id="GO:0030490">
    <property type="term" value="P:maturation of SSU-rRNA"/>
    <property type="evidence" value="ECO:0007669"/>
    <property type="project" value="EnsemblFungi"/>
</dbReference>
<dbReference type="EMBL" id="LFVZ01000010">
    <property type="protein sequence ID" value="KTW27398.1"/>
    <property type="molecule type" value="Genomic_DNA"/>
</dbReference>
<gene>
    <name evidence="10" type="ORF">T552_02377</name>
</gene>
<comment type="similarity">
    <text evidence="2">Belongs to the snRNP Sm proteins family.</text>
</comment>
<dbReference type="InterPro" id="IPR001163">
    <property type="entry name" value="Sm_dom_euk/arc"/>
</dbReference>
<sequence length="101" mass="11327">MSTVDKPKKEAILDLGKYQDQKVRVKFMGGREIVGILKGYDPLMNLVLDEVIENLRGEDGNITDQKRQLGLVVIRGTTLVLFSPVDGSEEIKNPFLEQIVI</sequence>
<keyword evidence="4" id="KW-0747">Spliceosome</keyword>
<dbReference type="GO" id="GO:0071004">
    <property type="term" value="C:U2-type prespliceosome"/>
    <property type="evidence" value="ECO:0007669"/>
    <property type="project" value="TreeGrafter"/>
</dbReference>
<name>A0A0W4ZGB1_PNEC8</name>
<dbReference type="GO" id="GO:0046540">
    <property type="term" value="C:U4/U6 x U5 tri-snRNP complex"/>
    <property type="evidence" value="ECO:0007669"/>
    <property type="project" value="EnsemblFungi"/>
</dbReference>
<dbReference type="PANTHER" id="PTHR10553:SF5">
    <property type="entry name" value="U6 SNRNA-ASSOCIATED SM-LIKE PROTEIN LSM7"/>
    <property type="match status" value="1"/>
</dbReference>
<evidence type="ECO:0000256" key="8">
    <source>
        <dbReference type="ARBA" id="ARBA00023274"/>
    </source>
</evidence>
<evidence type="ECO:0000256" key="5">
    <source>
        <dbReference type="ARBA" id="ARBA00022884"/>
    </source>
</evidence>
<evidence type="ECO:0000256" key="4">
    <source>
        <dbReference type="ARBA" id="ARBA00022728"/>
    </source>
</evidence>
<dbReference type="RefSeq" id="XP_018225440.1">
    <property type="nucleotide sequence ID" value="XM_018370922.1"/>
</dbReference>
<keyword evidence="8" id="KW-0687">Ribonucleoprotein</keyword>
<dbReference type="InterPro" id="IPR010920">
    <property type="entry name" value="LSM_dom_sf"/>
</dbReference>
<dbReference type="VEuPathDB" id="FungiDB:T552_02377"/>
<evidence type="ECO:0000259" key="9">
    <source>
        <dbReference type="PROSITE" id="PS52002"/>
    </source>
</evidence>
<keyword evidence="11" id="KW-1185">Reference proteome</keyword>
<proteinExistence type="inferred from homology"/>
<keyword evidence="5" id="KW-0694">RNA-binding</keyword>
<dbReference type="GO" id="GO:0008033">
    <property type="term" value="P:tRNA processing"/>
    <property type="evidence" value="ECO:0007669"/>
    <property type="project" value="EnsemblFungi"/>
</dbReference>
<evidence type="ECO:0000313" key="11">
    <source>
        <dbReference type="Proteomes" id="UP000054454"/>
    </source>
</evidence>
<dbReference type="InterPro" id="IPR017132">
    <property type="entry name" value="Lsm7"/>
</dbReference>
<dbReference type="SMART" id="SM00651">
    <property type="entry name" value="Sm"/>
    <property type="match status" value="1"/>
</dbReference>
<dbReference type="PIRSF" id="PIRSF037188">
    <property type="entry name" value="U6_snRNA_Lsm7"/>
    <property type="match status" value="1"/>
</dbReference>
<evidence type="ECO:0000256" key="3">
    <source>
        <dbReference type="ARBA" id="ARBA00022664"/>
    </source>
</evidence>
<evidence type="ECO:0000256" key="7">
    <source>
        <dbReference type="ARBA" id="ARBA00023242"/>
    </source>
</evidence>
<dbReference type="GO" id="GO:0005730">
    <property type="term" value="C:nucleolus"/>
    <property type="evidence" value="ECO:0007669"/>
    <property type="project" value="EnsemblFungi"/>
</dbReference>
<dbReference type="GO" id="GO:0071013">
    <property type="term" value="C:catalytic step 2 spliceosome"/>
    <property type="evidence" value="ECO:0007669"/>
    <property type="project" value="TreeGrafter"/>
</dbReference>
<dbReference type="GO" id="GO:0000932">
    <property type="term" value="C:P-body"/>
    <property type="evidence" value="ECO:0007669"/>
    <property type="project" value="EnsemblFungi"/>
</dbReference>
<dbReference type="GO" id="GO:0000398">
    <property type="term" value="P:mRNA splicing, via spliceosome"/>
    <property type="evidence" value="ECO:0007669"/>
    <property type="project" value="EnsemblFungi"/>
</dbReference>
<dbReference type="GO" id="GO:0005682">
    <property type="term" value="C:U5 snRNP"/>
    <property type="evidence" value="ECO:0007669"/>
    <property type="project" value="EnsemblFungi"/>
</dbReference>
<dbReference type="InterPro" id="IPR044641">
    <property type="entry name" value="Lsm7/SmG-like"/>
</dbReference>
<evidence type="ECO:0000256" key="1">
    <source>
        <dbReference type="ARBA" id="ARBA00004123"/>
    </source>
</evidence>